<evidence type="ECO:0000313" key="2">
    <source>
        <dbReference type="Proteomes" id="UP000054217"/>
    </source>
</evidence>
<evidence type="ECO:0000313" key="1">
    <source>
        <dbReference type="EMBL" id="KIO11988.1"/>
    </source>
</evidence>
<name>A0A0C3JS51_PISTI</name>
<accession>A0A0C3JS51</accession>
<dbReference type="EMBL" id="KN831948">
    <property type="protein sequence ID" value="KIO11988.1"/>
    <property type="molecule type" value="Genomic_DNA"/>
</dbReference>
<dbReference type="HOGENOM" id="CLU_2172088_0_0_1"/>
<dbReference type="InParanoid" id="A0A0C3JS51"/>
<dbReference type="AlphaFoldDB" id="A0A0C3JS51"/>
<dbReference type="Proteomes" id="UP000054217">
    <property type="component" value="Unassembled WGS sequence"/>
</dbReference>
<reference evidence="1 2" key="1">
    <citation type="submission" date="2014-04" db="EMBL/GenBank/DDBJ databases">
        <authorList>
            <consortium name="DOE Joint Genome Institute"/>
            <person name="Kuo A."/>
            <person name="Kohler A."/>
            <person name="Costa M.D."/>
            <person name="Nagy L.G."/>
            <person name="Floudas D."/>
            <person name="Copeland A."/>
            <person name="Barry K.W."/>
            <person name="Cichocki N."/>
            <person name="Veneault-Fourrey C."/>
            <person name="LaButti K."/>
            <person name="Lindquist E.A."/>
            <person name="Lipzen A."/>
            <person name="Lundell T."/>
            <person name="Morin E."/>
            <person name="Murat C."/>
            <person name="Sun H."/>
            <person name="Tunlid A."/>
            <person name="Henrissat B."/>
            <person name="Grigoriev I.V."/>
            <person name="Hibbett D.S."/>
            <person name="Martin F."/>
            <person name="Nordberg H.P."/>
            <person name="Cantor M.N."/>
            <person name="Hua S.X."/>
        </authorList>
    </citation>
    <scope>NUCLEOTIDE SEQUENCE [LARGE SCALE GENOMIC DNA]</scope>
    <source>
        <strain evidence="1 2">Marx 270</strain>
    </source>
</reference>
<proteinExistence type="predicted"/>
<keyword evidence="2" id="KW-1185">Reference proteome</keyword>
<organism evidence="1 2">
    <name type="scientific">Pisolithus tinctorius Marx 270</name>
    <dbReference type="NCBI Taxonomy" id="870435"/>
    <lineage>
        <taxon>Eukaryota</taxon>
        <taxon>Fungi</taxon>
        <taxon>Dikarya</taxon>
        <taxon>Basidiomycota</taxon>
        <taxon>Agaricomycotina</taxon>
        <taxon>Agaricomycetes</taxon>
        <taxon>Agaricomycetidae</taxon>
        <taxon>Boletales</taxon>
        <taxon>Sclerodermatineae</taxon>
        <taxon>Pisolithaceae</taxon>
        <taxon>Pisolithus</taxon>
    </lineage>
</organism>
<sequence length="110" mass="12275">MHVNNYKNWTQMQGKPAGTQGECNNNQSGSFMAFDHVYLGSSSKLSTVQDIEASHSVSDTAFVGFHKKLSGFCNQCLPQYGHQVDKWIAIPTHFEASDLLMNFFKLMPGL</sequence>
<dbReference type="OrthoDB" id="3239511at2759"/>
<protein>
    <submittedName>
        <fullName evidence="1">Uncharacterized protein</fullName>
    </submittedName>
</protein>
<gene>
    <name evidence="1" type="ORF">M404DRAFT_19803</name>
</gene>
<reference evidence="2" key="2">
    <citation type="submission" date="2015-01" db="EMBL/GenBank/DDBJ databases">
        <title>Evolutionary Origins and Diversification of the Mycorrhizal Mutualists.</title>
        <authorList>
            <consortium name="DOE Joint Genome Institute"/>
            <consortium name="Mycorrhizal Genomics Consortium"/>
            <person name="Kohler A."/>
            <person name="Kuo A."/>
            <person name="Nagy L.G."/>
            <person name="Floudas D."/>
            <person name="Copeland A."/>
            <person name="Barry K.W."/>
            <person name="Cichocki N."/>
            <person name="Veneault-Fourrey C."/>
            <person name="LaButti K."/>
            <person name="Lindquist E.A."/>
            <person name="Lipzen A."/>
            <person name="Lundell T."/>
            <person name="Morin E."/>
            <person name="Murat C."/>
            <person name="Riley R."/>
            <person name="Ohm R."/>
            <person name="Sun H."/>
            <person name="Tunlid A."/>
            <person name="Henrissat B."/>
            <person name="Grigoriev I.V."/>
            <person name="Hibbett D.S."/>
            <person name="Martin F."/>
        </authorList>
    </citation>
    <scope>NUCLEOTIDE SEQUENCE [LARGE SCALE GENOMIC DNA]</scope>
    <source>
        <strain evidence="2">Marx 270</strain>
    </source>
</reference>